<dbReference type="EMBL" id="JAUDZG010000004">
    <property type="protein sequence ID" value="KAK3306060.1"/>
    <property type="molecule type" value="Genomic_DNA"/>
</dbReference>
<keyword evidence="3" id="KW-1185">Reference proteome</keyword>
<feature type="compositionally biased region" description="Basic and acidic residues" evidence="1">
    <location>
        <begin position="18"/>
        <end position="28"/>
    </location>
</feature>
<dbReference type="RefSeq" id="XP_062721840.1">
    <property type="nucleotide sequence ID" value="XM_062862758.1"/>
</dbReference>
<dbReference type="GeneID" id="87881587"/>
<feature type="compositionally biased region" description="Basic and acidic residues" evidence="1">
    <location>
        <begin position="59"/>
        <end position="71"/>
    </location>
</feature>
<reference evidence="2" key="1">
    <citation type="journal article" date="2023" name="Mol. Phylogenet. Evol.">
        <title>Genome-scale phylogeny and comparative genomics of the fungal order Sordariales.</title>
        <authorList>
            <person name="Hensen N."/>
            <person name="Bonometti L."/>
            <person name="Westerberg I."/>
            <person name="Brannstrom I.O."/>
            <person name="Guillou S."/>
            <person name="Cros-Aarteil S."/>
            <person name="Calhoun S."/>
            <person name="Haridas S."/>
            <person name="Kuo A."/>
            <person name="Mondo S."/>
            <person name="Pangilinan J."/>
            <person name="Riley R."/>
            <person name="LaButti K."/>
            <person name="Andreopoulos B."/>
            <person name="Lipzen A."/>
            <person name="Chen C."/>
            <person name="Yan M."/>
            <person name="Daum C."/>
            <person name="Ng V."/>
            <person name="Clum A."/>
            <person name="Steindorff A."/>
            <person name="Ohm R.A."/>
            <person name="Martin F."/>
            <person name="Silar P."/>
            <person name="Natvig D.O."/>
            <person name="Lalanne C."/>
            <person name="Gautier V."/>
            <person name="Ament-Velasquez S.L."/>
            <person name="Kruys A."/>
            <person name="Hutchinson M.I."/>
            <person name="Powell A.J."/>
            <person name="Barry K."/>
            <person name="Miller A.N."/>
            <person name="Grigoriev I.V."/>
            <person name="Debuchy R."/>
            <person name="Gladieux P."/>
            <person name="Hiltunen Thoren M."/>
            <person name="Johannesson H."/>
        </authorList>
    </citation>
    <scope>NUCLEOTIDE SEQUENCE</scope>
    <source>
        <strain evidence="2">CBS 333.67</strain>
    </source>
</reference>
<sequence length="137" mass="15829">MGSVLSRCASRGSLDTSRLSERGERFLDKQPNWLVPPTWCRSERCPHQPVRYRTPTPYPKDDRKRTEEHGNTDTTVILGKTSVVDTPLVRHVDIAAARSPRRHTPTHPQKPRIHKPQSTPRISWEPPPRLNRFERVA</sequence>
<dbReference type="AlphaFoldDB" id="A0AAJ0GUG2"/>
<evidence type="ECO:0000313" key="2">
    <source>
        <dbReference type="EMBL" id="KAK3306060.1"/>
    </source>
</evidence>
<dbReference type="Proteomes" id="UP001273166">
    <property type="component" value="Unassembled WGS sequence"/>
</dbReference>
<proteinExistence type="predicted"/>
<feature type="region of interest" description="Disordered" evidence="1">
    <location>
        <begin position="1"/>
        <end position="75"/>
    </location>
</feature>
<feature type="compositionally biased region" description="Basic residues" evidence="1">
    <location>
        <begin position="99"/>
        <end position="115"/>
    </location>
</feature>
<feature type="region of interest" description="Disordered" evidence="1">
    <location>
        <begin position="96"/>
        <end position="137"/>
    </location>
</feature>
<evidence type="ECO:0000313" key="3">
    <source>
        <dbReference type="Proteomes" id="UP001273166"/>
    </source>
</evidence>
<protein>
    <submittedName>
        <fullName evidence="2">Uncharacterized protein</fullName>
    </submittedName>
</protein>
<accession>A0AAJ0GUG2</accession>
<organism evidence="2 3">
    <name type="scientific">Chaetomium strumarium</name>
    <dbReference type="NCBI Taxonomy" id="1170767"/>
    <lineage>
        <taxon>Eukaryota</taxon>
        <taxon>Fungi</taxon>
        <taxon>Dikarya</taxon>
        <taxon>Ascomycota</taxon>
        <taxon>Pezizomycotina</taxon>
        <taxon>Sordariomycetes</taxon>
        <taxon>Sordariomycetidae</taxon>
        <taxon>Sordariales</taxon>
        <taxon>Chaetomiaceae</taxon>
        <taxon>Chaetomium</taxon>
    </lineage>
</organism>
<gene>
    <name evidence="2" type="ORF">B0T15DRAFT_217488</name>
</gene>
<name>A0AAJ0GUG2_9PEZI</name>
<evidence type="ECO:0000256" key="1">
    <source>
        <dbReference type="SAM" id="MobiDB-lite"/>
    </source>
</evidence>
<comment type="caution">
    <text evidence="2">The sequence shown here is derived from an EMBL/GenBank/DDBJ whole genome shotgun (WGS) entry which is preliminary data.</text>
</comment>
<reference evidence="2" key="2">
    <citation type="submission" date="2023-06" db="EMBL/GenBank/DDBJ databases">
        <authorList>
            <consortium name="Lawrence Berkeley National Laboratory"/>
            <person name="Mondo S.J."/>
            <person name="Hensen N."/>
            <person name="Bonometti L."/>
            <person name="Westerberg I."/>
            <person name="Brannstrom I.O."/>
            <person name="Guillou S."/>
            <person name="Cros-Aarteil S."/>
            <person name="Calhoun S."/>
            <person name="Haridas S."/>
            <person name="Kuo A."/>
            <person name="Pangilinan J."/>
            <person name="Riley R."/>
            <person name="Labutti K."/>
            <person name="Andreopoulos B."/>
            <person name="Lipzen A."/>
            <person name="Chen C."/>
            <person name="Yanf M."/>
            <person name="Daum C."/>
            <person name="Ng V."/>
            <person name="Clum A."/>
            <person name="Steindorff A."/>
            <person name="Ohm R."/>
            <person name="Martin F."/>
            <person name="Silar P."/>
            <person name="Natvig D."/>
            <person name="Lalanne C."/>
            <person name="Gautier V."/>
            <person name="Ament-Velasquez S.L."/>
            <person name="Kruys A."/>
            <person name="Hutchinson M.I."/>
            <person name="Powell A.J."/>
            <person name="Barry K."/>
            <person name="Miller A.N."/>
            <person name="Grigoriev I.V."/>
            <person name="Debuchy R."/>
            <person name="Gladieux P."/>
            <person name="Thoren M.H."/>
            <person name="Johannesson H."/>
        </authorList>
    </citation>
    <scope>NUCLEOTIDE SEQUENCE</scope>
    <source>
        <strain evidence="2">CBS 333.67</strain>
    </source>
</reference>